<dbReference type="Proteomes" id="UP000437709">
    <property type="component" value="Unassembled WGS sequence"/>
</dbReference>
<proteinExistence type="predicted"/>
<keyword evidence="4" id="KW-1185">Reference proteome</keyword>
<dbReference type="InterPro" id="IPR036237">
    <property type="entry name" value="Xyl_isomerase-like_sf"/>
</dbReference>
<organism evidence="3 4">
    <name type="scientific">Georgenia subflava</name>
    <dbReference type="NCBI Taxonomy" id="1622177"/>
    <lineage>
        <taxon>Bacteria</taxon>
        <taxon>Bacillati</taxon>
        <taxon>Actinomycetota</taxon>
        <taxon>Actinomycetes</taxon>
        <taxon>Micrococcales</taxon>
        <taxon>Bogoriellaceae</taxon>
        <taxon>Georgenia</taxon>
    </lineage>
</organism>
<reference evidence="3 4" key="1">
    <citation type="submission" date="2019-10" db="EMBL/GenBank/DDBJ databases">
        <title>Georgenia wutianyii sp. nov. and Georgenia yuyongxinii sp. nov. isolated from plateau pika (Ochotona curzoniae) in the Qinghai-Tibet plateau of China.</title>
        <authorList>
            <person name="Tian Z."/>
        </authorList>
    </citation>
    <scope>NUCLEOTIDE SEQUENCE [LARGE SCALE GENOMIC DNA]</scope>
    <source>
        <strain evidence="3 4">JCM 19765</strain>
    </source>
</reference>
<dbReference type="Gene3D" id="3.20.20.150">
    <property type="entry name" value="Divalent-metal-dependent TIM barrel enzymes"/>
    <property type="match status" value="1"/>
</dbReference>
<name>A0A6N7EI98_9MICO</name>
<comment type="caution">
    <text evidence="3">The sequence shown here is derived from an EMBL/GenBank/DDBJ whole genome shotgun (WGS) entry which is preliminary data.</text>
</comment>
<dbReference type="InterPro" id="IPR013022">
    <property type="entry name" value="Xyl_isomerase-like_TIM-brl"/>
</dbReference>
<dbReference type="EMBL" id="WHPC01000027">
    <property type="protein sequence ID" value="MPV37151.1"/>
    <property type="molecule type" value="Genomic_DNA"/>
</dbReference>
<evidence type="ECO:0000256" key="1">
    <source>
        <dbReference type="ARBA" id="ARBA00023277"/>
    </source>
</evidence>
<protein>
    <submittedName>
        <fullName evidence="3">TIM barrel protein</fullName>
    </submittedName>
</protein>
<evidence type="ECO:0000313" key="4">
    <source>
        <dbReference type="Proteomes" id="UP000437709"/>
    </source>
</evidence>
<dbReference type="SUPFAM" id="SSF51658">
    <property type="entry name" value="Xylose isomerase-like"/>
    <property type="match status" value="1"/>
</dbReference>
<dbReference type="AlphaFoldDB" id="A0A6N7EI98"/>
<feature type="domain" description="Xylose isomerase-like TIM barrel" evidence="2">
    <location>
        <begin position="23"/>
        <end position="272"/>
    </location>
</feature>
<evidence type="ECO:0000313" key="3">
    <source>
        <dbReference type="EMBL" id="MPV37151.1"/>
    </source>
</evidence>
<dbReference type="Pfam" id="PF01261">
    <property type="entry name" value="AP_endonuc_2"/>
    <property type="match status" value="1"/>
</dbReference>
<dbReference type="InterPro" id="IPR050312">
    <property type="entry name" value="IolE/XylAMocC-like"/>
</dbReference>
<dbReference type="PANTHER" id="PTHR12110:SF21">
    <property type="entry name" value="XYLOSE ISOMERASE-LIKE TIM BARREL DOMAIN-CONTAINING PROTEIN"/>
    <property type="match status" value="1"/>
</dbReference>
<dbReference type="RefSeq" id="WP_152195929.1">
    <property type="nucleotide sequence ID" value="NZ_VUKD01000004.1"/>
</dbReference>
<dbReference type="PANTHER" id="PTHR12110">
    <property type="entry name" value="HYDROXYPYRUVATE ISOMERASE"/>
    <property type="match status" value="1"/>
</dbReference>
<keyword evidence="1" id="KW-0119">Carbohydrate metabolism</keyword>
<sequence>MTSWRLAASTLGAPDEDLPTIVEILRRHGAAAVELRAADGAQVHVGLDAAERSGVRQLFADAGIEILAVASRVQVAAAGDDDGVVSALLAHLELAADLGAGYVRVFPGAPTGNARRDELPMLIEDVDEVDSRAVRRLAAVAGRATELGVRPVIETHDSHPRGTDVLRVLDRLDVERPGHPVGAIWDVLHPWRVGEPLEVTAAALLKHLRGGRGFVQIKDVVEPADITPVLQGSGTVPVPHMLELLAHGGYRGPVSLEWERMWYPHVEPLDPALGAAAAVLAAAGTE</sequence>
<evidence type="ECO:0000259" key="2">
    <source>
        <dbReference type="Pfam" id="PF01261"/>
    </source>
</evidence>
<dbReference type="OrthoDB" id="9815124at2"/>
<gene>
    <name evidence="3" type="ORF">GB881_08815</name>
</gene>
<accession>A0A6N7EI98</accession>